<dbReference type="EMBL" id="LS398548">
    <property type="protein sequence ID" value="SPR14577.1"/>
    <property type="molecule type" value="Genomic_DNA"/>
</dbReference>
<reference evidence="3" key="1">
    <citation type="submission" date="2018-03" db="EMBL/GenBank/DDBJ databases">
        <authorList>
            <person name="Batty M. E."/>
            <person name="Batty M E."/>
        </authorList>
    </citation>
    <scope>NUCLEOTIDE SEQUENCE [LARGE SCALE GENOMIC DNA]</scope>
</reference>
<dbReference type="InterPro" id="IPR019734">
    <property type="entry name" value="TPR_rpt"/>
</dbReference>
<dbReference type="Pfam" id="PF00515">
    <property type="entry name" value="TPR_1"/>
    <property type="match status" value="1"/>
</dbReference>
<sequence>MLTDKYFNKGNSFFKLRKYQEAIKKFNLAIKCNPYSAEAYINKGIA</sequence>
<organism evidence="2 3">
    <name type="scientific">Orientia tsutsugamushi</name>
    <name type="common">Rickettsia tsutsugamushi</name>
    <dbReference type="NCBI Taxonomy" id="784"/>
    <lineage>
        <taxon>Bacteria</taxon>
        <taxon>Pseudomonadati</taxon>
        <taxon>Pseudomonadota</taxon>
        <taxon>Alphaproteobacteria</taxon>
        <taxon>Rickettsiales</taxon>
        <taxon>Rickettsiaceae</taxon>
        <taxon>Rickettsieae</taxon>
        <taxon>Orientia</taxon>
    </lineage>
</organism>
<dbReference type="InterPro" id="IPR011990">
    <property type="entry name" value="TPR-like_helical_dom_sf"/>
</dbReference>
<accession>A0A2U3RN34</accession>
<evidence type="ECO:0000313" key="3">
    <source>
        <dbReference type="Proteomes" id="UP000245243"/>
    </source>
</evidence>
<dbReference type="SMART" id="SM00028">
    <property type="entry name" value="TPR"/>
    <property type="match status" value="1"/>
</dbReference>
<name>A0A2U3RN34_ORITS</name>
<proteinExistence type="predicted"/>
<evidence type="ECO:0000313" key="2">
    <source>
        <dbReference type="EMBL" id="SPR14577.1"/>
    </source>
</evidence>
<gene>
    <name evidence="2" type="ORF">KARP_00442</name>
</gene>
<evidence type="ECO:0000256" key="1">
    <source>
        <dbReference type="PROSITE-ProRule" id="PRU00339"/>
    </source>
</evidence>
<dbReference type="SUPFAM" id="SSF48452">
    <property type="entry name" value="TPR-like"/>
    <property type="match status" value="1"/>
</dbReference>
<dbReference type="RefSeq" id="WP_231967595.1">
    <property type="nucleotide sequence ID" value="NZ_LS398548.1"/>
</dbReference>
<dbReference type="Proteomes" id="UP000245243">
    <property type="component" value="Chromosome I"/>
</dbReference>
<keyword evidence="1" id="KW-0802">TPR repeat</keyword>
<dbReference type="AlphaFoldDB" id="A0A2U3RN34"/>
<protein>
    <submittedName>
        <fullName evidence="2">TPR repeat-containing protein 08</fullName>
    </submittedName>
</protein>
<dbReference type="PROSITE" id="PS50005">
    <property type="entry name" value="TPR"/>
    <property type="match status" value="1"/>
</dbReference>
<feature type="repeat" description="TPR" evidence="1">
    <location>
        <begin position="3"/>
        <end position="36"/>
    </location>
</feature>
<dbReference type="Gene3D" id="1.25.40.10">
    <property type="entry name" value="Tetratricopeptide repeat domain"/>
    <property type="match status" value="1"/>
</dbReference>